<dbReference type="Proteomes" id="UP000234881">
    <property type="component" value="Unassembled WGS sequence"/>
</dbReference>
<dbReference type="RefSeq" id="WP_101532488.1">
    <property type="nucleotide sequence ID" value="NZ_PKUQ01000003.1"/>
</dbReference>
<gene>
    <name evidence="1" type="ORF">C0081_03810</name>
</gene>
<reference evidence="1 2" key="1">
    <citation type="submission" date="2018-01" db="EMBL/GenBank/DDBJ databases">
        <title>The draft genome sequence of Cohaesibacter sp. H1304.</title>
        <authorList>
            <person name="Wang N.-N."/>
            <person name="Du Z.-J."/>
        </authorList>
    </citation>
    <scope>NUCLEOTIDE SEQUENCE [LARGE SCALE GENOMIC DNA]</scope>
    <source>
        <strain evidence="1 2">H1304</strain>
    </source>
</reference>
<sequence>MMDPEALKLLMQLAADPDTAARELHNEEFHVKIAASGMDRFAMVQSDLSGDVSQRSQTTELQSSQASIAVPSCHPPLLRSSSCFSFSGSPFVSDGNTIKQGDAIRVIGP</sequence>
<evidence type="ECO:0000313" key="1">
    <source>
        <dbReference type="EMBL" id="PLW78595.1"/>
    </source>
</evidence>
<proteinExistence type="predicted"/>
<evidence type="ECO:0000313" key="2">
    <source>
        <dbReference type="Proteomes" id="UP000234881"/>
    </source>
</evidence>
<keyword evidence="2" id="KW-1185">Reference proteome</keyword>
<name>A0A2N5XVZ0_9HYPH</name>
<protein>
    <submittedName>
        <fullName evidence="1">Uncharacterized protein</fullName>
    </submittedName>
</protein>
<accession>A0A2N5XVZ0</accession>
<comment type="caution">
    <text evidence="1">The sequence shown here is derived from an EMBL/GenBank/DDBJ whole genome shotgun (WGS) entry which is preliminary data.</text>
</comment>
<organism evidence="1 2">
    <name type="scientific">Cohaesibacter celericrescens</name>
    <dbReference type="NCBI Taxonomy" id="2067669"/>
    <lineage>
        <taxon>Bacteria</taxon>
        <taxon>Pseudomonadati</taxon>
        <taxon>Pseudomonadota</taxon>
        <taxon>Alphaproteobacteria</taxon>
        <taxon>Hyphomicrobiales</taxon>
        <taxon>Cohaesibacteraceae</taxon>
    </lineage>
</organism>
<dbReference type="EMBL" id="PKUQ01000003">
    <property type="protein sequence ID" value="PLW78595.1"/>
    <property type="molecule type" value="Genomic_DNA"/>
</dbReference>
<dbReference type="AlphaFoldDB" id="A0A2N5XVZ0"/>